<dbReference type="RefSeq" id="WP_328955703.1">
    <property type="nucleotide sequence ID" value="NZ_CP108110.1"/>
</dbReference>
<dbReference type="InterPro" id="IPR023577">
    <property type="entry name" value="CYTH_domain"/>
</dbReference>
<reference evidence="2" key="1">
    <citation type="submission" date="2022-10" db="EMBL/GenBank/DDBJ databases">
        <title>The complete genomes of actinobacterial strains from the NBC collection.</title>
        <authorList>
            <person name="Joergensen T.S."/>
            <person name="Alvarez Arevalo M."/>
            <person name="Sterndorff E.B."/>
            <person name="Faurdal D."/>
            <person name="Vuksanovic O."/>
            <person name="Mourched A.-S."/>
            <person name="Charusanti P."/>
            <person name="Shaw S."/>
            <person name="Blin K."/>
            <person name="Weber T."/>
        </authorList>
    </citation>
    <scope>NUCLEOTIDE SEQUENCE</scope>
    <source>
        <strain evidence="2">NBC_00222</strain>
    </source>
</reference>
<dbReference type="SUPFAM" id="SSF55154">
    <property type="entry name" value="CYTH-like phosphatases"/>
    <property type="match status" value="1"/>
</dbReference>
<sequence length="188" mass="20677">MEYTEVEQKFRLVGPAAGLKERLTALGARPGSPSRQVDTYYNAPHRDFLDQEVVSEWLRVRVEDGTASVNFKRFHPIASPVKTHCDEYESTVADAEAVRRLLASLDFTELTVVDKTREEWHVDGIAVAFDRVAGLGEFVEFEFKGEAATVAEATARLEAFIGGLGLGPGAGLGERVRLGYPHLTLGLE</sequence>
<dbReference type="InterPro" id="IPR033469">
    <property type="entry name" value="CYTH-like_dom_sf"/>
</dbReference>
<dbReference type="Gene3D" id="2.40.320.10">
    <property type="entry name" value="Hypothetical Protein Pfu-838710-001"/>
    <property type="match status" value="1"/>
</dbReference>
<accession>A0ABZ1U104</accession>
<organism evidence="2 3">
    <name type="scientific">Kitasatospora purpeofusca</name>
    <dbReference type="NCBI Taxonomy" id="67352"/>
    <lineage>
        <taxon>Bacteria</taxon>
        <taxon>Bacillati</taxon>
        <taxon>Actinomycetota</taxon>
        <taxon>Actinomycetes</taxon>
        <taxon>Kitasatosporales</taxon>
        <taxon>Streptomycetaceae</taxon>
        <taxon>Kitasatospora</taxon>
    </lineage>
</organism>
<name>A0ABZ1U104_9ACTN</name>
<feature type="domain" description="CYTH" evidence="1">
    <location>
        <begin position="3"/>
        <end position="186"/>
    </location>
</feature>
<evidence type="ECO:0000259" key="1">
    <source>
        <dbReference type="PROSITE" id="PS51707"/>
    </source>
</evidence>
<dbReference type="CDD" id="cd07890">
    <property type="entry name" value="CYTH-like_AC_IV-like"/>
    <property type="match status" value="1"/>
</dbReference>
<dbReference type="Proteomes" id="UP001432222">
    <property type="component" value="Chromosome"/>
</dbReference>
<dbReference type="PANTHER" id="PTHR21028:SF2">
    <property type="entry name" value="CYTH DOMAIN-CONTAINING PROTEIN"/>
    <property type="match status" value="1"/>
</dbReference>
<evidence type="ECO:0000313" key="3">
    <source>
        <dbReference type="Proteomes" id="UP001432222"/>
    </source>
</evidence>
<evidence type="ECO:0000313" key="2">
    <source>
        <dbReference type="EMBL" id="WUQ84883.1"/>
    </source>
</evidence>
<dbReference type="InterPro" id="IPR008173">
    <property type="entry name" value="Adenylyl_cyclase_CyaB"/>
</dbReference>
<dbReference type="Pfam" id="PF01928">
    <property type="entry name" value="CYTH"/>
    <property type="match status" value="1"/>
</dbReference>
<dbReference type="EMBL" id="CP108110">
    <property type="protein sequence ID" value="WUQ84883.1"/>
    <property type="molecule type" value="Genomic_DNA"/>
</dbReference>
<dbReference type="NCBIfam" id="TIGR00318">
    <property type="entry name" value="cyaB"/>
    <property type="match status" value="1"/>
</dbReference>
<keyword evidence="3" id="KW-1185">Reference proteome</keyword>
<dbReference type="PROSITE" id="PS51707">
    <property type="entry name" value="CYTH"/>
    <property type="match status" value="1"/>
</dbReference>
<protein>
    <submittedName>
        <fullName evidence="2">Class IV adenylate cyclase</fullName>
    </submittedName>
</protein>
<dbReference type="SMART" id="SM01118">
    <property type="entry name" value="CYTH"/>
    <property type="match status" value="1"/>
</dbReference>
<gene>
    <name evidence="2" type="primary">cyaB</name>
    <name evidence="2" type="ORF">OHA16_19050</name>
</gene>
<proteinExistence type="predicted"/>
<dbReference type="PANTHER" id="PTHR21028">
    <property type="entry name" value="SI:CH211-156B7.4"/>
    <property type="match status" value="1"/>
</dbReference>